<dbReference type="InterPro" id="IPR005174">
    <property type="entry name" value="KIB1-4_b-propeller"/>
</dbReference>
<dbReference type="OrthoDB" id="1372085at2759"/>
<name>A0A2G5DEB0_AQUCA</name>
<dbReference type="EMBL" id="KZ305039">
    <property type="protein sequence ID" value="PIA41845.1"/>
    <property type="molecule type" value="Genomic_DNA"/>
</dbReference>
<dbReference type="Pfam" id="PF03478">
    <property type="entry name" value="Beta-prop_KIB1-4"/>
    <property type="match status" value="1"/>
</dbReference>
<dbReference type="InterPro" id="IPR050942">
    <property type="entry name" value="F-box_BR-signaling"/>
</dbReference>
<gene>
    <name evidence="2" type="ORF">AQUCO_02200343v1</name>
</gene>
<proteinExistence type="predicted"/>
<evidence type="ECO:0000259" key="1">
    <source>
        <dbReference type="Pfam" id="PF03478"/>
    </source>
</evidence>
<evidence type="ECO:0000313" key="2">
    <source>
        <dbReference type="EMBL" id="PIA41846.1"/>
    </source>
</evidence>
<reference evidence="2 3" key="1">
    <citation type="submission" date="2017-09" db="EMBL/GenBank/DDBJ databases">
        <title>WGS assembly of Aquilegia coerulea Goldsmith.</title>
        <authorList>
            <person name="Hodges S."/>
            <person name="Kramer E."/>
            <person name="Nordborg M."/>
            <person name="Tomkins J."/>
            <person name="Borevitz J."/>
            <person name="Derieg N."/>
            <person name="Yan J."/>
            <person name="Mihaltcheva S."/>
            <person name="Hayes R.D."/>
            <person name="Rokhsar D."/>
        </authorList>
    </citation>
    <scope>NUCLEOTIDE SEQUENCE [LARGE SCALE GENOMIC DNA]</scope>
    <source>
        <strain evidence="3">cv. Goldsmith</strain>
    </source>
</reference>
<protein>
    <recommendedName>
        <fullName evidence="1">KIB1-4 beta-propeller domain-containing protein</fullName>
    </recommendedName>
</protein>
<feature type="domain" description="KIB1-4 beta-propeller" evidence="1">
    <location>
        <begin position="89"/>
        <end position="354"/>
    </location>
</feature>
<dbReference type="Proteomes" id="UP000230069">
    <property type="component" value="Unassembled WGS sequence"/>
</dbReference>
<dbReference type="PANTHER" id="PTHR44259">
    <property type="entry name" value="OS07G0183000 PROTEIN-RELATED"/>
    <property type="match status" value="1"/>
</dbReference>
<accession>A0A2G5DEB0</accession>
<evidence type="ECO:0000313" key="3">
    <source>
        <dbReference type="Proteomes" id="UP000230069"/>
    </source>
</evidence>
<keyword evidence="3" id="KW-1185">Reference proteome</keyword>
<dbReference type="PANTHER" id="PTHR44259:SF114">
    <property type="entry name" value="OS06G0707300 PROTEIN"/>
    <property type="match status" value="1"/>
</dbReference>
<dbReference type="AlphaFoldDB" id="A0A2G5DEB0"/>
<dbReference type="EMBL" id="KZ305039">
    <property type="protein sequence ID" value="PIA41846.1"/>
    <property type="molecule type" value="Genomic_DNA"/>
</dbReference>
<dbReference type="STRING" id="218851.A0A2G5DEB0"/>
<sequence length="382" mass="44010">MDQKPPPEKKEEDDDDSIQREVNWLQLPNDVLSLISNKLITIYDYIFFGAVCHPLHSIYKENRLLIPRQLPFLMITTEFNLSDNQTRSLYSITDDYFFNFQLPVPQNKIIVGSTYGWLVTTIRDNRDVSLFNPFLHFNNQIDLPELPPNDKFEAYQHCRVCKIVLSANPSSTNNYVAVAILGPPNFQLAFLKPGDKSWTCLPIHLIRDVIYFKDQFYAIDSLSRLYICDLMDSVPKITNVEPPPYFCTVELFLVESSGDLLKVCRLAKVTDDYELFVDYHKGGIRVIKLDPVTFEWIKVDDLQGRALFLGGNTSMSVLASEFPGCIPNAVYITDDYYEKKEQDGLGPHDVSVFNLDDDTIDRYCLTETNMRIQPTIWIEPTL</sequence>
<organism evidence="2 3">
    <name type="scientific">Aquilegia coerulea</name>
    <name type="common">Rocky mountain columbine</name>
    <dbReference type="NCBI Taxonomy" id="218851"/>
    <lineage>
        <taxon>Eukaryota</taxon>
        <taxon>Viridiplantae</taxon>
        <taxon>Streptophyta</taxon>
        <taxon>Embryophyta</taxon>
        <taxon>Tracheophyta</taxon>
        <taxon>Spermatophyta</taxon>
        <taxon>Magnoliopsida</taxon>
        <taxon>Ranunculales</taxon>
        <taxon>Ranunculaceae</taxon>
        <taxon>Thalictroideae</taxon>
        <taxon>Aquilegia</taxon>
    </lineage>
</organism>